<proteinExistence type="predicted"/>
<dbReference type="Proteomes" id="UP000004277">
    <property type="component" value="Unassembled WGS sequence"/>
</dbReference>
<evidence type="ECO:0000313" key="1">
    <source>
        <dbReference type="EMBL" id="TMS57072.1"/>
    </source>
</evidence>
<accession>A0ACD3SLG0</accession>
<organism evidence="1 2">
    <name type="scientific">Imbroritus primus</name>
    <dbReference type="NCBI Taxonomy" id="3058603"/>
    <lineage>
        <taxon>Bacteria</taxon>
        <taxon>Pseudomonadati</taxon>
        <taxon>Pseudomonadota</taxon>
        <taxon>Betaproteobacteria</taxon>
        <taxon>Burkholderiales</taxon>
        <taxon>Burkholderiaceae</taxon>
        <taxon>Imbroritus</taxon>
    </lineage>
</organism>
<sequence>MASTGFIAETIKNYSNFATEQHKWRDKYMEGAKGGDTTQTLQLLDNQQEESRHTGLVVNVIGKQDEMLRKAVDAMRG</sequence>
<evidence type="ECO:0000313" key="2">
    <source>
        <dbReference type="Proteomes" id="UP000004277"/>
    </source>
</evidence>
<gene>
    <name evidence="1" type="ORF">MW7_014005</name>
</gene>
<protein>
    <submittedName>
        <fullName evidence="1">Uncharacterized protein</fullName>
    </submittedName>
</protein>
<comment type="caution">
    <text evidence="1">The sequence shown here is derived from an EMBL/GenBank/DDBJ whole genome shotgun (WGS) entry which is preliminary data.</text>
</comment>
<name>A0ACD3SLG0_9BURK</name>
<keyword evidence="2" id="KW-1185">Reference proteome</keyword>
<reference evidence="1" key="1">
    <citation type="submission" date="2019-05" db="EMBL/GenBank/DDBJ databases">
        <title>Revised genome assembly of Burkholderiaceae (previously Ralstonia) sp. PBA.</title>
        <authorList>
            <person name="Gan H.M."/>
        </authorList>
    </citation>
    <scope>NUCLEOTIDE SEQUENCE</scope>
    <source>
        <strain evidence="1">PBA</strain>
    </source>
</reference>
<dbReference type="EMBL" id="AKCV02000025">
    <property type="protein sequence ID" value="TMS57072.1"/>
    <property type="molecule type" value="Genomic_DNA"/>
</dbReference>